<evidence type="ECO:0000313" key="1">
    <source>
        <dbReference type="EMBL" id="GAM02599.1"/>
    </source>
</evidence>
<gene>
    <name evidence="1" type="ORF">SP5_095_00010</name>
</gene>
<sequence length="136" mass="15850">GPKPSMQIVIHPKGREPYGETVRMGHTYHSFPAFDPHRGKQKEVDDWYERRCRIEKEPWYQIPSDRLGQLYSNLDQARSALMDYPAPHEAAVLYKLRLALQNEEVWEDDRRALLADAQRLAGANRLLARHHQAGSY</sequence>
<dbReference type="AlphaFoldDB" id="A0A0A1WCB2"/>
<evidence type="ECO:0000313" key="2">
    <source>
        <dbReference type="Proteomes" id="UP000032305"/>
    </source>
</evidence>
<proteinExistence type="predicted"/>
<keyword evidence="2" id="KW-1185">Reference proteome</keyword>
<dbReference type="Proteomes" id="UP000032305">
    <property type="component" value="Unassembled WGS sequence"/>
</dbReference>
<organism evidence="1 2">
    <name type="scientific">Sphingomonas parapaucimobilis NBRC 15100</name>
    <dbReference type="NCBI Taxonomy" id="1219049"/>
    <lineage>
        <taxon>Bacteria</taxon>
        <taxon>Pseudomonadati</taxon>
        <taxon>Pseudomonadota</taxon>
        <taxon>Alphaproteobacteria</taxon>
        <taxon>Sphingomonadales</taxon>
        <taxon>Sphingomonadaceae</taxon>
        <taxon>Sphingomonas</taxon>
    </lineage>
</organism>
<comment type="caution">
    <text evidence="1">The sequence shown here is derived from an EMBL/GenBank/DDBJ whole genome shotgun (WGS) entry which is preliminary data.</text>
</comment>
<dbReference type="EMBL" id="BBPI01000095">
    <property type="protein sequence ID" value="GAM02599.1"/>
    <property type="molecule type" value="Genomic_DNA"/>
</dbReference>
<dbReference type="RefSeq" id="WP_217995709.1">
    <property type="nucleotide sequence ID" value="NZ_BBPI01000095.1"/>
</dbReference>
<accession>A0A0A1WCB2</accession>
<protein>
    <submittedName>
        <fullName evidence="1">Uncharacterized protein</fullName>
    </submittedName>
</protein>
<name>A0A0A1WCB2_9SPHN</name>
<reference evidence="1 2" key="1">
    <citation type="submission" date="2014-11" db="EMBL/GenBank/DDBJ databases">
        <title>Whole genome shotgun sequence of Sphingomonas parapaucimobilis NBRC 15100.</title>
        <authorList>
            <person name="Katano-Makiyama Y."/>
            <person name="Hosoyama A."/>
            <person name="Hashimoto M."/>
            <person name="Hosoyama Y."/>
            <person name="Noguchi M."/>
            <person name="Numata M."/>
            <person name="Tsuchikane K."/>
            <person name="Hirakata S."/>
            <person name="Uohara A."/>
            <person name="Shimodaira J."/>
            <person name="Ohji S."/>
            <person name="Ichikawa N."/>
            <person name="Kimura A."/>
            <person name="Yamazoe A."/>
            <person name="Fujita N."/>
        </authorList>
    </citation>
    <scope>NUCLEOTIDE SEQUENCE [LARGE SCALE GENOMIC DNA]</scope>
    <source>
        <strain evidence="1 2">NBRC 15100</strain>
    </source>
</reference>
<feature type="non-terminal residue" evidence="1">
    <location>
        <position position="1"/>
    </location>
</feature>